<feature type="region of interest" description="Disordered" evidence="5">
    <location>
        <begin position="108"/>
        <end position="140"/>
    </location>
</feature>
<keyword evidence="4" id="KW-0187">Copper transport</keyword>
<keyword evidence="2 4" id="KW-1133">Transmembrane helix</keyword>
<keyword evidence="4" id="KW-0813">Transport</keyword>
<gene>
    <name evidence="6" type="ORF">MEPE_03725</name>
</gene>
<evidence type="ECO:0000256" key="5">
    <source>
        <dbReference type="SAM" id="MobiDB-lite"/>
    </source>
</evidence>
<comment type="similarity">
    <text evidence="4">Belongs to the copper transporter (Ctr) (TC 1.A.56) family. SLC31A subfamily.</text>
</comment>
<feature type="compositionally biased region" description="Gly residues" evidence="5">
    <location>
        <begin position="10"/>
        <end position="20"/>
    </location>
</feature>
<dbReference type="EMBL" id="OAPG01000008">
    <property type="protein sequence ID" value="SNX85016.1"/>
    <property type="molecule type" value="Genomic_DNA"/>
</dbReference>
<feature type="transmembrane region" description="Helical" evidence="4">
    <location>
        <begin position="58"/>
        <end position="77"/>
    </location>
</feature>
<evidence type="ECO:0000256" key="4">
    <source>
        <dbReference type="RuleBase" id="RU367022"/>
    </source>
</evidence>
<dbReference type="Proteomes" id="UP001294444">
    <property type="component" value="Unassembled WGS sequence"/>
</dbReference>
<keyword evidence="4" id="KW-0186">Copper</keyword>
<dbReference type="GO" id="GO:0005375">
    <property type="term" value="F:copper ion transmembrane transporter activity"/>
    <property type="evidence" value="ECO:0007669"/>
    <property type="project" value="UniProtKB-UniRule"/>
</dbReference>
<evidence type="ECO:0000256" key="2">
    <source>
        <dbReference type="ARBA" id="ARBA00022989"/>
    </source>
</evidence>
<dbReference type="GO" id="GO:0016020">
    <property type="term" value="C:membrane"/>
    <property type="evidence" value="ECO:0007669"/>
    <property type="project" value="UniProtKB-SubCell"/>
</dbReference>
<sequence length="234" mass="25173">MDHGGHGDMPSGGHGGMNHGGSDHGGMDMGKCNMNMVWNWDKTNLCILTSSWHITTPFSLYVSLTFIAFCGVIYEYLRLYIRTIDSRLARTSPCSSLASTHRRRASLLLPTSNPGSASSSTSSNGGGLGIGERRSGAKRRSLGGTRVMVGREAGGRWINPLETSRRVQLWRSTLYATSVGISFVLMLIAMTFNAWVILAIVVGAGLGHYWFNRDVSSTSALLGGADDKGLACHT</sequence>
<proteinExistence type="inferred from homology"/>
<dbReference type="PANTHER" id="PTHR12483">
    <property type="entry name" value="SOLUTE CARRIER FAMILY 31 COPPER TRANSPORTERS"/>
    <property type="match status" value="1"/>
</dbReference>
<dbReference type="Pfam" id="PF04145">
    <property type="entry name" value="Ctr"/>
    <property type="match status" value="1"/>
</dbReference>
<feature type="compositionally biased region" description="Low complexity" evidence="5">
    <location>
        <begin position="109"/>
        <end position="123"/>
    </location>
</feature>
<dbReference type="InterPro" id="IPR007274">
    <property type="entry name" value="Cop_transporter"/>
</dbReference>
<comment type="subcellular location">
    <subcellularLocation>
        <location evidence="4">Membrane</location>
        <topology evidence="4">Multi-pass membrane protein</topology>
    </subcellularLocation>
</comment>
<keyword evidence="1 4" id="KW-0812">Transmembrane</keyword>
<organism evidence="6 7">
    <name type="scientific">Melanopsichium pennsylvanicum</name>
    <dbReference type="NCBI Taxonomy" id="63383"/>
    <lineage>
        <taxon>Eukaryota</taxon>
        <taxon>Fungi</taxon>
        <taxon>Dikarya</taxon>
        <taxon>Basidiomycota</taxon>
        <taxon>Ustilaginomycotina</taxon>
        <taxon>Ustilaginomycetes</taxon>
        <taxon>Ustilaginales</taxon>
        <taxon>Ustilaginaceae</taxon>
        <taxon>Melanopsichium</taxon>
    </lineage>
</organism>
<evidence type="ECO:0000256" key="3">
    <source>
        <dbReference type="ARBA" id="ARBA00023136"/>
    </source>
</evidence>
<keyword evidence="7" id="KW-1185">Reference proteome</keyword>
<feature type="region of interest" description="Disordered" evidence="5">
    <location>
        <begin position="1"/>
        <end position="22"/>
    </location>
</feature>
<dbReference type="AlphaFoldDB" id="A0AAJ4XNG3"/>
<evidence type="ECO:0000313" key="7">
    <source>
        <dbReference type="Proteomes" id="UP001294444"/>
    </source>
</evidence>
<name>A0AAJ4XNG3_9BASI</name>
<reference evidence="6" key="1">
    <citation type="submission" date="2023-10" db="EMBL/GenBank/DDBJ databases">
        <authorList>
            <person name="Guldener U."/>
        </authorList>
    </citation>
    <scope>NUCLEOTIDE SEQUENCE</scope>
    <source>
        <strain evidence="6">Mp4</strain>
    </source>
</reference>
<keyword evidence="3 4" id="KW-0472">Membrane</keyword>
<evidence type="ECO:0000313" key="6">
    <source>
        <dbReference type="EMBL" id="SNX85016.1"/>
    </source>
</evidence>
<protein>
    <recommendedName>
        <fullName evidence="4">Copper transport protein</fullName>
    </recommendedName>
</protein>
<keyword evidence="4" id="KW-0406">Ion transport</keyword>
<dbReference type="PANTHER" id="PTHR12483:SF115">
    <property type="entry name" value="COPPER TRANSPORT PROTEIN"/>
    <property type="match status" value="1"/>
</dbReference>
<evidence type="ECO:0000256" key="1">
    <source>
        <dbReference type="ARBA" id="ARBA00022692"/>
    </source>
</evidence>
<comment type="caution">
    <text evidence="6">The sequence shown here is derived from an EMBL/GenBank/DDBJ whole genome shotgun (WGS) entry which is preliminary data.</text>
</comment>
<accession>A0AAJ4XNG3</accession>